<dbReference type="SUPFAM" id="SSF52029">
    <property type="entry name" value="GroEL apical domain-like"/>
    <property type="match status" value="1"/>
</dbReference>
<dbReference type="GO" id="GO:0016787">
    <property type="term" value="F:hydrolase activity"/>
    <property type="evidence" value="ECO:0007669"/>
    <property type="project" value="UniProtKB-KW"/>
</dbReference>
<dbReference type="SUPFAM" id="SSF54849">
    <property type="entry name" value="GroEL-intermediate domain like"/>
    <property type="match status" value="1"/>
</dbReference>
<comment type="similarity">
    <text evidence="2">Belongs to the TCP-1 chaperonin family.</text>
</comment>
<dbReference type="FunFam" id="3.50.7.10:FF:000006">
    <property type="entry name" value="T-complex protein 1 subunit eta"/>
    <property type="match status" value="1"/>
</dbReference>
<evidence type="ECO:0000256" key="9">
    <source>
        <dbReference type="ARBA" id="ARBA00032221"/>
    </source>
</evidence>
<evidence type="ECO:0000313" key="13">
    <source>
        <dbReference type="Proteomes" id="UP000233140"/>
    </source>
</evidence>
<dbReference type="Pfam" id="PF00118">
    <property type="entry name" value="Cpn60_TCP1"/>
    <property type="match status" value="1"/>
</dbReference>
<evidence type="ECO:0000256" key="3">
    <source>
        <dbReference type="ARBA" id="ARBA00022490"/>
    </source>
</evidence>
<dbReference type="STRING" id="9568.ENSMLEP00000038971"/>
<dbReference type="GO" id="GO:0140662">
    <property type="term" value="F:ATP-dependent protein folding chaperone"/>
    <property type="evidence" value="ECO:0007669"/>
    <property type="project" value="InterPro"/>
</dbReference>
<dbReference type="Gene3D" id="3.50.7.10">
    <property type="entry name" value="GroEL"/>
    <property type="match status" value="1"/>
</dbReference>
<dbReference type="PANTHER" id="PTHR11353">
    <property type="entry name" value="CHAPERONIN"/>
    <property type="match status" value="1"/>
</dbReference>
<evidence type="ECO:0000313" key="12">
    <source>
        <dbReference type="Ensembl" id="ENSMLEP00000038971.1"/>
    </source>
</evidence>
<keyword evidence="4" id="KW-0547">Nucleotide-binding</keyword>
<keyword evidence="8" id="KW-0143">Chaperone</keyword>
<evidence type="ECO:0000256" key="8">
    <source>
        <dbReference type="ARBA" id="ARBA00023186"/>
    </source>
</evidence>
<dbReference type="InterPro" id="IPR027410">
    <property type="entry name" value="TCP-1-like_intermed_sf"/>
</dbReference>
<sequence>MMPTLIILLKEGTDSSQGISQLANSISPCQVIAKAVRATLGACGMDKFIVDGGGKATISNDVARILKLHVVHPATKTLVDIAKSQDTEVGDDTNSVTLLAAEFLKQVKEGLHPQLTFELVFNMIKEIAVTVKKADKDRSELQRISQQKAFFAKMVVDAVMMCDDLLQIKMIGIKKVQAGVAFKKTFSYIALLNVELELKAEKDNAEIKVHTVEDYQVINILYDKLERIHHSGAKVVLSNLPTGDVATQYFADRDMFCAGRVPEDNLKRMVMACEVSIQISPNALSADVLHRCQVFEETQIKGERYNFFTGCLKTTTSTFILRGGSEQFMEETEWSLRDVIMIIRRAIRNESVVAGGRAIERALSKYLQDSSRTIPRKQQLLIGAYAKAMETVSFQLYNNAGLGATKILNKLQVDINNEDIADNFEAFAWEPALVWINALAVASEAVCLIVWGRGRGCSH</sequence>
<keyword evidence="5" id="KW-0378">Hydrolase</keyword>
<dbReference type="GO" id="GO:0005524">
    <property type="term" value="F:ATP binding"/>
    <property type="evidence" value="ECO:0007669"/>
    <property type="project" value="UniProtKB-KW"/>
</dbReference>
<dbReference type="InterPro" id="IPR027409">
    <property type="entry name" value="GroEL-like_apical_dom_sf"/>
</dbReference>
<dbReference type="GO" id="GO:0005737">
    <property type="term" value="C:cytoplasm"/>
    <property type="evidence" value="ECO:0007669"/>
    <property type="project" value="UniProtKB-SubCell"/>
</dbReference>
<keyword evidence="7" id="KW-0007">Acetylation</keyword>
<dbReference type="Gene3D" id="3.30.260.10">
    <property type="entry name" value="TCP-1-like chaperonin intermediate domain"/>
    <property type="match status" value="1"/>
</dbReference>
<keyword evidence="6" id="KW-0067">ATP-binding</keyword>
<evidence type="ECO:0000256" key="6">
    <source>
        <dbReference type="ARBA" id="ARBA00022840"/>
    </source>
</evidence>
<evidence type="ECO:0000256" key="7">
    <source>
        <dbReference type="ARBA" id="ARBA00022990"/>
    </source>
</evidence>
<evidence type="ECO:0000256" key="11">
    <source>
        <dbReference type="ARBA" id="ARBA00093360"/>
    </source>
</evidence>
<reference evidence="12" key="1">
    <citation type="submission" date="2025-08" db="UniProtKB">
        <authorList>
            <consortium name="Ensembl"/>
        </authorList>
    </citation>
    <scope>IDENTIFICATION</scope>
</reference>
<evidence type="ECO:0000256" key="1">
    <source>
        <dbReference type="ARBA" id="ARBA00004496"/>
    </source>
</evidence>
<organism evidence="12 13">
    <name type="scientific">Mandrillus leucophaeus</name>
    <name type="common">Drill</name>
    <name type="synonym">Papio leucophaeus</name>
    <dbReference type="NCBI Taxonomy" id="9568"/>
    <lineage>
        <taxon>Eukaryota</taxon>
        <taxon>Metazoa</taxon>
        <taxon>Chordata</taxon>
        <taxon>Craniata</taxon>
        <taxon>Vertebrata</taxon>
        <taxon>Euteleostomi</taxon>
        <taxon>Mammalia</taxon>
        <taxon>Eutheria</taxon>
        <taxon>Euarchontoglires</taxon>
        <taxon>Primates</taxon>
        <taxon>Haplorrhini</taxon>
        <taxon>Catarrhini</taxon>
        <taxon>Cercopithecidae</taxon>
        <taxon>Cercopithecinae</taxon>
        <taxon>Mandrillus</taxon>
    </lineage>
</organism>
<dbReference type="Gene3D" id="1.10.560.10">
    <property type="entry name" value="GroEL-like equatorial domain"/>
    <property type="match status" value="1"/>
</dbReference>
<dbReference type="InterPro" id="IPR027413">
    <property type="entry name" value="GROEL-like_equatorial_sf"/>
</dbReference>
<dbReference type="InterPro" id="IPR017998">
    <property type="entry name" value="Chaperone_TCP-1"/>
</dbReference>
<protein>
    <recommendedName>
        <fullName evidence="9">CCT-eta</fullName>
    </recommendedName>
</protein>
<dbReference type="Ensembl" id="ENSMLET00000062585.1">
    <property type="protein sequence ID" value="ENSMLEP00000038971.1"/>
    <property type="gene ID" value="ENSMLEG00000043522.1"/>
</dbReference>
<dbReference type="GeneTree" id="ENSGT00550000074832"/>
<dbReference type="SUPFAM" id="SSF48592">
    <property type="entry name" value="GroEL equatorial domain-like"/>
    <property type="match status" value="1"/>
</dbReference>
<comment type="subcellular location">
    <subcellularLocation>
        <location evidence="1">Cytoplasm</location>
    </subcellularLocation>
</comment>
<keyword evidence="3" id="KW-0963">Cytoplasm</keyword>
<evidence type="ECO:0000256" key="10">
    <source>
        <dbReference type="ARBA" id="ARBA00049360"/>
    </source>
</evidence>
<keyword evidence="13" id="KW-1185">Reference proteome</keyword>
<dbReference type="AlphaFoldDB" id="A0A2K6AFX6"/>
<accession>A0A2K6AFX6</accession>
<comment type="catalytic activity">
    <reaction evidence="10">
        <text>ATP + H2O = ADP + phosphate + H(+)</text>
        <dbReference type="Rhea" id="RHEA:13065"/>
        <dbReference type="ChEBI" id="CHEBI:15377"/>
        <dbReference type="ChEBI" id="CHEBI:15378"/>
        <dbReference type="ChEBI" id="CHEBI:30616"/>
        <dbReference type="ChEBI" id="CHEBI:43474"/>
        <dbReference type="ChEBI" id="CHEBI:456216"/>
    </reaction>
</comment>
<dbReference type="Proteomes" id="UP000233140">
    <property type="component" value="Unassembled WGS sequence"/>
</dbReference>
<comment type="function">
    <text evidence="11">Component of the chaperonin-containing T-complex (TRiC), a molecular chaperone complex that assists the folding of actin, tubulin and other proteins upon ATP hydrolysis. The TRiC complex mediates the folding of WRAP53/TCAB1, thereby regulating telomere maintenance. As part of the TRiC complex may play a role in the assembly of BBSome, a complex involved in ciliogenesis regulating transports vesicles to the cilia.</text>
</comment>
<dbReference type="InterPro" id="IPR002423">
    <property type="entry name" value="Cpn60/GroEL/TCP-1"/>
</dbReference>
<evidence type="ECO:0000256" key="5">
    <source>
        <dbReference type="ARBA" id="ARBA00022801"/>
    </source>
</evidence>
<evidence type="ECO:0000256" key="4">
    <source>
        <dbReference type="ARBA" id="ARBA00022741"/>
    </source>
</evidence>
<name>A0A2K6AFX6_MANLE</name>
<proteinExistence type="inferred from homology"/>
<evidence type="ECO:0000256" key="2">
    <source>
        <dbReference type="ARBA" id="ARBA00008020"/>
    </source>
</evidence>
<reference evidence="12" key="2">
    <citation type="submission" date="2025-09" db="UniProtKB">
        <authorList>
            <consortium name="Ensembl"/>
        </authorList>
    </citation>
    <scope>IDENTIFICATION</scope>
</reference>